<comment type="caution">
    <text evidence="1">The sequence shown here is derived from an EMBL/GenBank/DDBJ whole genome shotgun (WGS) entry which is preliminary data.</text>
</comment>
<keyword evidence="2" id="KW-1185">Reference proteome</keyword>
<name>A0AAV3XT15_9CYAN</name>
<evidence type="ECO:0000313" key="1">
    <source>
        <dbReference type="EMBL" id="GET44366.1"/>
    </source>
</evidence>
<dbReference type="EMBL" id="BLAY01000337">
    <property type="protein sequence ID" value="GET44366.1"/>
    <property type="molecule type" value="Genomic_DNA"/>
</dbReference>
<dbReference type="AlphaFoldDB" id="A0AAV3XT15"/>
<protein>
    <submittedName>
        <fullName evidence="1">Uncharacterized protein</fullName>
    </submittedName>
</protein>
<dbReference type="Proteomes" id="UP001050975">
    <property type="component" value="Unassembled WGS sequence"/>
</dbReference>
<organism evidence="1 2">
    <name type="scientific">Microseira wollei NIES-4236</name>
    <dbReference type="NCBI Taxonomy" id="2530354"/>
    <lineage>
        <taxon>Bacteria</taxon>
        <taxon>Bacillati</taxon>
        <taxon>Cyanobacteriota</taxon>
        <taxon>Cyanophyceae</taxon>
        <taxon>Oscillatoriophycideae</taxon>
        <taxon>Aerosakkonematales</taxon>
        <taxon>Aerosakkonemataceae</taxon>
        <taxon>Microseira</taxon>
    </lineage>
</organism>
<evidence type="ECO:0000313" key="2">
    <source>
        <dbReference type="Proteomes" id="UP001050975"/>
    </source>
</evidence>
<proteinExistence type="predicted"/>
<sequence length="74" mass="8921">MISILKSQWFQGNSINDILRLLQFLYRHDERMGRRHFIISISAQQQQIAIVIHQQFEQVQRSQICPLQVIQKHH</sequence>
<accession>A0AAV3XT15</accession>
<gene>
    <name evidence="1" type="ORF">MiSe_91930</name>
</gene>
<reference evidence="1" key="1">
    <citation type="submission" date="2019-10" db="EMBL/GenBank/DDBJ databases">
        <title>Draft genome sequece of Microseira wollei NIES-4236.</title>
        <authorList>
            <person name="Yamaguchi H."/>
            <person name="Suzuki S."/>
            <person name="Kawachi M."/>
        </authorList>
    </citation>
    <scope>NUCLEOTIDE SEQUENCE</scope>
    <source>
        <strain evidence="1">NIES-4236</strain>
    </source>
</reference>